<feature type="domain" description="CxC1-like cysteine cluster associated with KDZ transposases" evidence="2">
    <location>
        <begin position="196"/>
        <end position="255"/>
    </location>
</feature>
<protein>
    <recommendedName>
        <fullName evidence="2">CxC1-like cysteine cluster associated with KDZ transposases domain-containing protein</fullName>
    </recommendedName>
</protein>
<evidence type="ECO:0000313" key="4">
    <source>
        <dbReference type="Proteomes" id="UP001049176"/>
    </source>
</evidence>
<dbReference type="GeneID" id="66082143"/>
<evidence type="ECO:0000313" key="3">
    <source>
        <dbReference type="EMBL" id="KAG7087086.1"/>
    </source>
</evidence>
<proteinExistence type="predicted"/>
<dbReference type="InterPro" id="IPR041320">
    <property type="entry name" value="CxC1"/>
</dbReference>
<feature type="region of interest" description="Disordered" evidence="1">
    <location>
        <begin position="325"/>
        <end position="352"/>
    </location>
</feature>
<dbReference type="RefSeq" id="XP_043003557.1">
    <property type="nucleotide sequence ID" value="XM_043158213.1"/>
</dbReference>
<evidence type="ECO:0000259" key="2">
    <source>
        <dbReference type="Pfam" id="PF18802"/>
    </source>
</evidence>
<reference evidence="3" key="1">
    <citation type="journal article" date="2021" name="Genome Biol. Evol.">
        <title>The assembled and annotated genome of the fairy-ring fungus Marasmius oreades.</title>
        <authorList>
            <person name="Hiltunen M."/>
            <person name="Ament-Velasquez S.L."/>
            <person name="Johannesson H."/>
        </authorList>
    </citation>
    <scope>NUCLEOTIDE SEQUENCE</scope>
    <source>
        <strain evidence="3">03SP1</strain>
    </source>
</reference>
<evidence type="ECO:0000256" key="1">
    <source>
        <dbReference type="SAM" id="MobiDB-lite"/>
    </source>
</evidence>
<dbReference type="PANTHER" id="PTHR33096">
    <property type="entry name" value="CXC2 DOMAIN-CONTAINING PROTEIN"/>
    <property type="match status" value="1"/>
</dbReference>
<dbReference type="AlphaFoldDB" id="A0A9P7RNX3"/>
<dbReference type="KEGG" id="more:E1B28_013068"/>
<dbReference type="OrthoDB" id="3253684at2759"/>
<keyword evidence="4" id="KW-1185">Reference proteome</keyword>
<accession>A0A9P7RNX3</accession>
<organism evidence="3 4">
    <name type="scientific">Marasmius oreades</name>
    <name type="common">fairy-ring Marasmius</name>
    <dbReference type="NCBI Taxonomy" id="181124"/>
    <lineage>
        <taxon>Eukaryota</taxon>
        <taxon>Fungi</taxon>
        <taxon>Dikarya</taxon>
        <taxon>Basidiomycota</taxon>
        <taxon>Agaricomycotina</taxon>
        <taxon>Agaricomycetes</taxon>
        <taxon>Agaricomycetidae</taxon>
        <taxon>Agaricales</taxon>
        <taxon>Marasmiineae</taxon>
        <taxon>Marasmiaceae</taxon>
        <taxon>Marasmius</taxon>
    </lineage>
</organism>
<dbReference type="Pfam" id="PF18758">
    <property type="entry name" value="KDZ"/>
    <property type="match status" value="1"/>
</dbReference>
<comment type="caution">
    <text evidence="3">The sequence shown here is derived from an EMBL/GenBank/DDBJ whole genome shotgun (WGS) entry which is preliminary data.</text>
</comment>
<dbReference type="InterPro" id="IPR040521">
    <property type="entry name" value="KDZ"/>
</dbReference>
<dbReference type="EMBL" id="CM032189">
    <property type="protein sequence ID" value="KAG7087086.1"/>
    <property type="molecule type" value="Genomic_DNA"/>
</dbReference>
<feature type="compositionally biased region" description="Low complexity" evidence="1">
    <location>
        <begin position="331"/>
        <end position="349"/>
    </location>
</feature>
<dbReference type="PANTHER" id="PTHR33096:SF1">
    <property type="entry name" value="CXC1-LIKE CYSTEINE CLUSTER ASSOCIATED WITH KDZ TRANSPOSASES DOMAIN-CONTAINING PROTEIN"/>
    <property type="match status" value="1"/>
</dbReference>
<name>A0A9P7RNX3_9AGAR</name>
<dbReference type="Pfam" id="PF18802">
    <property type="entry name" value="CxC1"/>
    <property type="match status" value="1"/>
</dbReference>
<gene>
    <name evidence="3" type="ORF">E1B28_013068</name>
</gene>
<dbReference type="Proteomes" id="UP001049176">
    <property type="component" value="Chromosome 9"/>
</dbReference>
<sequence>MVFGTITRSPGKRRTRAKANKCIVIPGHARRREAATARIAKLLAALTNQVSATEGTQDTQGTVNESFGVLDADVEGMVCVSETVDEVEMDGTVLNNGNIDAPDTENTPILRDNDPNTPSTEDSLKTANAARLSNATLVNLRWKQLLPTLLDSLLLYRNKSIHTADPLSLAISYCCPSGMCMIKESRLRCYTFLSYQDLTVPFCECQSLPQVLVQHGLFPASPSQPRSAFAIDLLDFYHILWRHSCDAITSFSASLIMMYKRCGFDLNDQTGSTQRDPICRPFGPAVQWYDCLQVMLDREMTSIIDRCTPNPEPLPFTPGPDLSSCTRETLPSGPTTTPSFNPTSPTLSTLDTATSTPSLDTCRLSSSKCASILQRLCPCCFGRDKFGRLFDDGGDIHVALDGNLHHRQLASAGEGIPFYTSEYFLSKSYVDDVGERVTAARQKPPRPRNPKVPDESIDQCRESYYAAKGESKHGASEIFRERGLMGLVCRHDVPLLVASIDTPGEQQKYAVALLERLFSLVPESATVVTLYDIGCVLDRSRSTYALLPEEYSSRLILATSVLHAYGHQWPCQLKYNPRLRPGLGLTDGEGTERLWAALRKLIGLERQSSDRRHELGVWMTSKLHNSIQLKGAEAKRTLAKIRIPTMELRDQWRQQQEVQTSVRSYAPLRLKRELGKVLQLQSEVDALEETVAATKYAIKHLPFASANALATLPLLESAHTTLRARAEDLYLSLNISEDFPELKNIPFEYLQLLLLARDLKINIRKRCIGTFFEWDKLDRAVGGRDFALGTKAHQLTRKSISKRAPALQSAISDVRARAWPEAWAWARLRRAWA</sequence>
<feature type="region of interest" description="Disordered" evidence="1">
    <location>
        <begin position="93"/>
        <end position="122"/>
    </location>
</feature>